<evidence type="ECO:0000313" key="2">
    <source>
        <dbReference type="EMBL" id="PEN13366.1"/>
    </source>
</evidence>
<proteinExistence type="predicted"/>
<keyword evidence="3" id="KW-1185">Reference proteome</keyword>
<sequence>MRPGYVLPLLRQTPQRRLADEEMPEILRLRGVHRTIDTVEGAGAARRSNNRAIRGHERLRESANPISSTTRQLKAASSTHEHSGQ</sequence>
<feature type="compositionally biased region" description="Low complexity" evidence="1">
    <location>
        <begin position="42"/>
        <end position="52"/>
    </location>
</feature>
<organism evidence="2 3">
    <name type="scientific">Longibacter salinarum</name>
    <dbReference type="NCBI Taxonomy" id="1850348"/>
    <lineage>
        <taxon>Bacteria</taxon>
        <taxon>Pseudomonadati</taxon>
        <taxon>Rhodothermota</taxon>
        <taxon>Rhodothermia</taxon>
        <taxon>Rhodothermales</taxon>
        <taxon>Salisaetaceae</taxon>
        <taxon>Longibacter</taxon>
    </lineage>
</organism>
<accession>A0A2A8CXJ0</accession>
<dbReference type="Proteomes" id="UP000220102">
    <property type="component" value="Unassembled WGS sequence"/>
</dbReference>
<evidence type="ECO:0000256" key="1">
    <source>
        <dbReference type="SAM" id="MobiDB-lite"/>
    </source>
</evidence>
<dbReference type="EMBL" id="PDEQ01000004">
    <property type="protein sequence ID" value="PEN13366.1"/>
    <property type="molecule type" value="Genomic_DNA"/>
</dbReference>
<gene>
    <name evidence="2" type="ORF">CRI94_08545</name>
</gene>
<name>A0A2A8CXJ0_9BACT</name>
<dbReference type="AlphaFoldDB" id="A0A2A8CXJ0"/>
<feature type="compositionally biased region" description="Polar residues" evidence="1">
    <location>
        <begin position="64"/>
        <end position="78"/>
    </location>
</feature>
<reference evidence="2 3" key="1">
    <citation type="submission" date="2017-10" db="EMBL/GenBank/DDBJ databases">
        <title>Draft genome of Longibacter Salinarum.</title>
        <authorList>
            <person name="Goh K.M."/>
            <person name="Shamsir M.S."/>
            <person name="Lim S.W."/>
        </authorList>
    </citation>
    <scope>NUCLEOTIDE SEQUENCE [LARGE SCALE GENOMIC DNA]</scope>
    <source>
        <strain evidence="2 3">KCTC 52045</strain>
    </source>
</reference>
<comment type="caution">
    <text evidence="2">The sequence shown here is derived from an EMBL/GenBank/DDBJ whole genome shotgun (WGS) entry which is preliminary data.</text>
</comment>
<protein>
    <submittedName>
        <fullName evidence="2">Uncharacterized protein</fullName>
    </submittedName>
</protein>
<feature type="region of interest" description="Disordered" evidence="1">
    <location>
        <begin position="42"/>
        <end position="85"/>
    </location>
</feature>
<evidence type="ECO:0000313" key="3">
    <source>
        <dbReference type="Proteomes" id="UP000220102"/>
    </source>
</evidence>